<dbReference type="OrthoDB" id="4757122at2759"/>
<dbReference type="EMBL" id="JANPWZ010000003">
    <property type="protein sequence ID" value="KAJ3580511.1"/>
    <property type="molecule type" value="Genomic_DNA"/>
</dbReference>
<feature type="chain" id="PRO_5040718814" description="Infection structure specific protein" evidence="1">
    <location>
        <begin position="20"/>
        <end position="206"/>
    </location>
</feature>
<evidence type="ECO:0000313" key="3">
    <source>
        <dbReference type="Proteomes" id="UP001148614"/>
    </source>
</evidence>
<dbReference type="AlphaFoldDB" id="A0A9W8TSL6"/>
<dbReference type="Proteomes" id="UP001148614">
    <property type="component" value="Unassembled WGS sequence"/>
</dbReference>
<protein>
    <recommendedName>
        <fullName evidence="4">Infection structure specific protein</fullName>
    </recommendedName>
</protein>
<dbReference type="VEuPathDB" id="FungiDB:F4678DRAFT_477885"/>
<sequence length="206" mass="20321">MYGSKFILSVTALAGTSLAQTTTSKSPECQSSLEAFSDVPVPSAALASYLASSGGSSDGSTGGLDATFEDPDGYQAVVCSVAATLPKSLIPDFQAFGSSLLSYGSVHLSQYDAYVTNCIASGDAASTITSQLHEMLTGTGGMCQQTATATTTPVSNGTTYSTGTGAYTPGPTATSSDIPYAGAARPTGAIVGAAAIGGLLGVVALL</sequence>
<reference evidence="2" key="1">
    <citation type="submission" date="2022-07" db="EMBL/GenBank/DDBJ databases">
        <title>Genome Sequence of Xylaria arbuscula.</title>
        <authorList>
            <person name="Buettner E."/>
        </authorList>
    </citation>
    <scope>NUCLEOTIDE SEQUENCE</scope>
    <source>
        <strain evidence="2">VT107</strain>
    </source>
</reference>
<evidence type="ECO:0000313" key="2">
    <source>
        <dbReference type="EMBL" id="KAJ3580511.1"/>
    </source>
</evidence>
<comment type="caution">
    <text evidence="2">The sequence shown here is derived from an EMBL/GenBank/DDBJ whole genome shotgun (WGS) entry which is preliminary data.</text>
</comment>
<evidence type="ECO:0000256" key="1">
    <source>
        <dbReference type="SAM" id="SignalP"/>
    </source>
</evidence>
<feature type="signal peptide" evidence="1">
    <location>
        <begin position="1"/>
        <end position="19"/>
    </location>
</feature>
<name>A0A9W8TSL6_9PEZI</name>
<organism evidence="2 3">
    <name type="scientific">Xylaria arbuscula</name>
    <dbReference type="NCBI Taxonomy" id="114810"/>
    <lineage>
        <taxon>Eukaryota</taxon>
        <taxon>Fungi</taxon>
        <taxon>Dikarya</taxon>
        <taxon>Ascomycota</taxon>
        <taxon>Pezizomycotina</taxon>
        <taxon>Sordariomycetes</taxon>
        <taxon>Xylariomycetidae</taxon>
        <taxon>Xylariales</taxon>
        <taxon>Xylariaceae</taxon>
        <taxon>Xylaria</taxon>
    </lineage>
</organism>
<proteinExistence type="predicted"/>
<accession>A0A9W8TSL6</accession>
<keyword evidence="3" id="KW-1185">Reference proteome</keyword>
<keyword evidence="1" id="KW-0732">Signal</keyword>
<gene>
    <name evidence="2" type="ORF">NPX13_g60</name>
</gene>
<evidence type="ECO:0008006" key="4">
    <source>
        <dbReference type="Google" id="ProtNLM"/>
    </source>
</evidence>